<dbReference type="PANTHER" id="PTHR34857:SF2">
    <property type="entry name" value="SLL0384 PROTEIN"/>
    <property type="match status" value="1"/>
</dbReference>
<evidence type="ECO:0000313" key="7">
    <source>
        <dbReference type="EMBL" id="GAH33270.1"/>
    </source>
</evidence>
<feature type="transmembrane region" description="Helical" evidence="6">
    <location>
        <begin position="69"/>
        <end position="87"/>
    </location>
</feature>
<keyword evidence="2" id="KW-1003">Cell membrane</keyword>
<proteinExistence type="predicted"/>
<sequence>MDIELPFKHEDEKNYLNKIHPLVRFILPFIFVLPFLIINDVYLVVTIILVVLIFNLVFRLHLTKTLSKLKALLPFILLITIFVPLYVGNTVIYQLNIGISLNIYKEGLIFATTLFFRIIGAMFVFLTFFMSLTYSEFIEALTKLRVIPSFFIGSIVIMLHYIPILAKTN</sequence>
<name>X1FL62_9ZZZZ</name>
<keyword evidence="5 6" id="KW-0472">Membrane</keyword>
<dbReference type="PANTHER" id="PTHR34857">
    <property type="entry name" value="SLL0384 PROTEIN"/>
    <property type="match status" value="1"/>
</dbReference>
<gene>
    <name evidence="7" type="ORF">S03H2_17701</name>
</gene>
<feature type="transmembrane region" description="Helical" evidence="6">
    <location>
        <begin position="107"/>
        <end position="134"/>
    </location>
</feature>
<keyword evidence="4 6" id="KW-1133">Transmembrane helix</keyword>
<accession>X1FL62</accession>
<protein>
    <submittedName>
        <fullName evidence="7">Uncharacterized protein</fullName>
    </submittedName>
</protein>
<keyword evidence="3 6" id="KW-0812">Transmembrane</keyword>
<evidence type="ECO:0000256" key="5">
    <source>
        <dbReference type="ARBA" id="ARBA00023136"/>
    </source>
</evidence>
<feature type="transmembrane region" description="Helical" evidence="6">
    <location>
        <begin position="21"/>
        <end position="38"/>
    </location>
</feature>
<feature type="non-terminal residue" evidence="7">
    <location>
        <position position="169"/>
    </location>
</feature>
<reference evidence="7" key="1">
    <citation type="journal article" date="2014" name="Front. Microbiol.">
        <title>High frequency of phylogenetically diverse reductive dehalogenase-homologous genes in deep subseafloor sedimentary metagenomes.</title>
        <authorList>
            <person name="Kawai M."/>
            <person name="Futagami T."/>
            <person name="Toyoda A."/>
            <person name="Takaki Y."/>
            <person name="Nishi S."/>
            <person name="Hori S."/>
            <person name="Arai W."/>
            <person name="Tsubouchi T."/>
            <person name="Morono Y."/>
            <person name="Uchiyama I."/>
            <person name="Ito T."/>
            <person name="Fujiyama A."/>
            <person name="Inagaki F."/>
            <person name="Takami H."/>
        </authorList>
    </citation>
    <scope>NUCLEOTIDE SEQUENCE</scope>
    <source>
        <strain evidence="7">Expedition CK06-06</strain>
    </source>
</reference>
<dbReference type="EMBL" id="BARU01009146">
    <property type="protein sequence ID" value="GAH33270.1"/>
    <property type="molecule type" value="Genomic_DNA"/>
</dbReference>
<evidence type="ECO:0000256" key="6">
    <source>
        <dbReference type="SAM" id="Phobius"/>
    </source>
</evidence>
<evidence type="ECO:0000256" key="3">
    <source>
        <dbReference type="ARBA" id="ARBA00022692"/>
    </source>
</evidence>
<evidence type="ECO:0000256" key="1">
    <source>
        <dbReference type="ARBA" id="ARBA00004141"/>
    </source>
</evidence>
<dbReference type="InterPro" id="IPR003339">
    <property type="entry name" value="ABC/ECF_trnsptr_transmembrane"/>
</dbReference>
<dbReference type="CDD" id="cd16914">
    <property type="entry name" value="EcfT"/>
    <property type="match status" value="1"/>
</dbReference>
<dbReference type="InterPro" id="IPR051611">
    <property type="entry name" value="ECF_transporter_component"/>
</dbReference>
<dbReference type="GO" id="GO:0005886">
    <property type="term" value="C:plasma membrane"/>
    <property type="evidence" value="ECO:0007669"/>
    <property type="project" value="UniProtKB-ARBA"/>
</dbReference>
<evidence type="ECO:0000256" key="4">
    <source>
        <dbReference type="ARBA" id="ARBA00022989"/>
    </source>
</evidence>
<feature type="transmembrane region" description="Helical" evidence="6">
    <location>
        <begin position="44"/>
        <end position="62"/>
    </location>
</feature>
<dbReference type="AlphaFoldDB" id="X1FL62"/>
<evidence type="ECO:0000256" key="2">
    <source>
        <dbReference type="ARBA" id="ARBA00022475"/>
    </source>
</evidence>
<feature type="transmembrane region" description="Helical" evidence="6">
    <location>
        <begin position="146"/>
        <end position="166"/>
    </location>
</feature>
<organism evidence="7">
    <name type="scientific">marine sediment metagenome</name>
    <dbReference type="NCBI Taxonomy" id="412755"/>
    <lineage>
        <taxon>unclassified sequences</taxon>
        <taxon>metagenomes</taxon>
        <taxon>ecological metagenomes</taxon>
    </lineage>
</organism>
<comment type="caution">
    <text evidence="7">The sequence shown here is derived from an EMBL/GenBank/DDBJ whole genome shotgun (WGS) entry which is preliminary data.</text>
</comment>
<comment type="subcellular location">
    <subcellularLocation>
        <location evidence="1">Membrane</location>
        <topology evidence="1">Multi-pass membrane protein</topology>
    </subcellularLocation>
</comment>
<dbReference type="Pfam" id="PF02361">
    <property type="entry name" value="CbiQ"/>
    <property type="match status" value="1"/>
</dbReference>